<evidence type="ECO:0000259" key="3">
    <source>
        <dbReference type="Pfam" id="PF02517"/>
    </source>
</evidence>
<keyword evidence="2" id="KW-0472">Membrane</keyword>
<keyword evidence="2" id="KW-1133">Transmembrane helix</keyword>
<dbReference type="EMBL" id="BSUJ01000001">
    <property type="protein sequence ID" value="GMA21849.1"/>
    <property type="molecule type" value="Genomic_DNA"/>
</dbReference>
<evidence type="ECO:0000313" key="4">
    <source>
        <dbReference type="EMBL" id="GMA21849.1"/>
    </source>
</evidence>
<feature type="compositionally biased region" description="Low complexity" evidence="1">
    <location>
        <begin position="208"/>
        <end position="229"/>
    </location>
</feature>
<reference evidence="5" key="1">
    <citation type="journal article" date="2019" name="Int. J. Syst. Evol. Microbiol.">
        <title>The Global Catalogue of Microorganisms (GCM) 10K type strain sequencing project: providing services to taxonomists for standard genome sequencing and annotation.</title>
        <authorList>
            <consortium name="The Broad Institute Genomics Platform"/>
            <consortium name="The Broad Institute Genome Sequencing Center for Infectious Disease"/>
            <person name="Wu L."/>
            <person name="Ma J."/>
        </authorList>
    </citation>
    <scope>NUCLEOTIDE SEQUENCE [LARGE SCALE GENOMIC DNA]</scope>
    <source>
        <strain evidence="5">NBRC 105830</strain>
    </source>
</reference>
<proteinExistence type="predicted"/>
<feature type="region of interest" description="Disordered" evidence="1">
    <location>
        <begin position="174"/>
        <end position="290"/>
    </location>
</feature>
<comment type="caution">
    <text evidence="4">The sequence shown here is derived from an EMBL/GenBank/DDBJ whole genome shotgun (WGS) entry which is preliminary data.</text>
</comment>
<dbReference type="InterPro" id="IPR003675">
    <property type="entry name" value="Rce1/LyrA-like_dom"/>
</dbReference>
<feature type="transmembrane region" description="Helical" evidence="2">
    <location>
        <begin position="85"/>
        <end position="103"/>
    </location>
</feature>
<sequence length="290" mass="30899">MGGLPRRGEPRRRDRGPGGRAEHWVALLVITILTTPLQAAGEEFFFRGSLTQAVGAWCRDSRVAFLVGLVVSAPLFAAAHGSRDLWVFLDLAVFACAASYLTWRTGGLEAAIALHIVNNLLAIGLSIFLGGFESGFVSEDTTGSPVQVLVSLVVTSIAVALVLWQARRGDITRVATDDLPPPRGLPQAPGHPGYLGGYPQPGDPQYSQQGHLQPGYPQQGYPQQGYPQPGYQPPSPQRPGHQQPGQPQPGQRSGHQPTPEPPRDLWAPPTTGAGDPGGRPHDPRNVPPNG</sequence>
<evidence type="ECO:0000313" key="5">
    <source>
        <dbReference type="Proteomes" id="UP001157109"/>
    </source>
</evidence>
<dbReference type="Proteomes" id="UP001157109">
    <property type="component" value="Unassembled WGS sequence"/>
</dbReference>
<feature type="domain" description="CAAX prenyl protease 2/Lysostaphin resistance protein A-like" evidence="3">
    <location>
        <begin position="26"/>
        <end position="121"/>
    </location>
</feature>
<feature type="transmembrane region" description="Helical" evidence="2">
    <location>
        <begin position="23"/>
        <end position="41"/>
    </location>
</feature>
<evidence type="ECO:0000256" key="2">
    <source>
        <dbReference type="SAM" id="Phobius"/>
    </source>
</evidence>
<feature type="transmembrane region" description="Helical" evidence="2">
    <location>
        <begin position="110"/>
        <end position="132"/>
    </location>
</feature>
<evidence type="ECO:0000256" key="1">
    <source>
        <dbReference type="SAM" id="MobiDB-lite"/>
    </source>
</evidence>
<organism evidence="4 5">
    <name type="scientific">Arsenicicoccus piscis</name>
    <dbReference type="NCBI Taxonomy" id="673954"/>
    <lineage>
        <taxon>Bacteria</taxon>
        <taxon>Bacillati</taxon>
        <taxon>Actinomycetota</taxon>
        <taxon>Actinomycetes</taxon>
        <taxon>Micrococcales</taxon>
        <taxon>Intrasporangiaceae</taxon>
        <taxon>Arsenicicoccus</taxon>
    </lineage>
</organism>
<gene>
    <name evidence="4" type="ORF">GCM10025862_38700</name>
</gene>
<keyword evidence="5" id="KW-1185">Reference proteome</keyword>
<accession>A0ABQ6HTP2</accession>
<dbReference type="Pfam" id="PF02517">
    <property type="entry name" value="Rce1-like"/>
    <property type="match status" value="1"/>
</dbReference>
<name>A0ABQ6HTP2_9MICO</name>
<feature type="transmembrane region" description="Helical" evidence="2">
    <location>
        <begin position="144"/>
        <end position="164"/>
    </location>
</feature>
<keyword evidence="2" id="KW-0812">Transmembrane</keyword>
<feature type="compositionally biased region" description="Low complexity" evidence="1">
    <location>
        <begin position="238"/>
        <end position="257"/>
    </location>
</feature>
<protein>
    <recommendedName>
        <fullName evidence="3">CAAX prenyl protease 2/Lysostaphin resistance protein A-like domain-containing protein</fullName>
    </recommendedName>
</protein>